<dbReference type="Proteomes" id="UP001313132">
    <property type="component" value="Unassembled WGS sequence"/>
</dbReference>
<evidence type="ECO:0000313" key="2">
    <source>
        <dbReference type="Proteomes" id="UP001313132"/>
    </source>
</evidence>
<organism evidence="1 2">
    <name type="scientific">Pectobacterium versatile</name>
    <dbReference type="NCBI Taxonomy" id="2488639"/>
    <lineage>
        <taxon>Bacteria</taxon>
        <taxon>Pseudomonadati</taxon>
        <taxon>Pseudomonadota</taxon>
        <taxon>Gammaproteobacteria</taxon>
        <taxon>Enterobacterales</taxon>
        <taxon>Pectobacteriaceae</taxon>
        <taxon>Pectobacterium</taxon>
    </lineage>
</organism>
<comment type="caution">
    <text evidence="1">The sequence shown here is derived from an EMBL/GenBank/DDBJ whole genome shotgun (WGS) entry which is preliminary data.</text>
</comment>
<dbReference type="RefSeq" id="WP_161569106.1">
    <property type="nucleotide sequence ID" value="NZ_JACGZX010000065.1"/>
</dbReference>
<protein>
    <submittedName>
        <fullName evidence="1">DUF2971 domain-containing protein</fullName>
    </submittedName>
</protein>
<accession>A0ABU8JXQ3</accession>
<evidence type="ECO:0000313" key="1">
    <source>
        <dbReference type="EMBL" id="MEI7102919.1"/>
    </source>
</evidence>
<gene>
    <name evidence="1" type="ORF">WCT63_10715</name>
</gene>
<dbReference type="Pfam" id="PF11185">
    <property type="entry name" value="DUF2971"/>
    <property type="match status" value="1"/>
</dbReference>
<sequence length="274" mass="31325">MNLYHYTDQSGFMGIFNSRTLWATKIQYLNDSNEYYLAAILASRIINERINNESDFDVKFTYQEFLGKIQLISNVNVCVCSLTEQGDLLSQWRGYSKKMGGYSIGFDFEGIKSIANARGFELVKCIYDESEQNEKIESIINDSIALVGEGVKNGINRKSIDYFEEEFIRLAPVLKDKSFAEEAEWRLISIVKTMSLSFRAGNSMLIPYNGLYLGSKGELKNILKEVILGHTPNVNLAKQATQLFLVNTLLDPRDFPISFYPFNILESSVPYRNW</sequence>
<name>A0ABU8JXQ3_9GAMM</name>
<dbReference type="EMBL" id="JBBBON010000008">
    <property type="protein sequence ID" value="MEI7102919.1"/>
    <property type="molecule type" value="Genomic_DNA"/>
</dbReference>
<reference evidence="1 2" key="1">
    <citation type="submission" date="2024-03" db="EMBL/GenBank/DDBJ databases">
        <title>Analysis of soft rot Pectobacteriaceae population diversity in US potato growing regions between 2016 and 2022.</title>
        <authorList>
            <person name="Ma X."/>
            <person name="Zhang X."/>
            <person name="Stodghill P."/>
            <person name="Rioux R."/>
            <person name="Babler B."/>
            <person name="Shrestha S."/>
            <person name="Babler B."/>
            <person name="Rivedal H."/>
            <person name="Frost K."/>
            <person name="Hao J."/>
            <person name="Secor G."/>
            <person name="Swingle B."/>
        </authorList>
    </citation>
    <scope>NUCLEOTIDE SEQUENCE [LARGE SCALE GENOMIC DNA]</scope>
    <source>
        <strain evidence="1 2">UMSS2</strain>
    </source>
</reference>
<dbReference type="InterPro" id="IPR021352">
    <property type="entry name" value="DUF2971"/>
</dbReference>
<proteinExistence type="predicted"/>
<keyword evidence="2" id="KW-1185">Reference proteome</keyword>